<dbReference type="Gene3D" id="3.10.180.10">
    <property type="entry name" value="2,3-Dihydroxybiphenyl 1,2-Dioxygenase, domain 1"/>
    <property type="match status" value="1"/>
</dbReference>
<reference evidence="3" key="1">
    <citation type="journal article" date="2012" name="J. Bacteriol.">
        <title>Genome Sequence of Micromonospora lupini Lupac 08, Isolated from Root Nodules of Lupinus angustifolius.</title>
        <authorList>
            <person name="Alonso-Vega P."/>
            <person name="Normand P."/>
            <person name="Bacigalupe R."/>
            <person name="Pujic P."/>
            <person name="Lajus A."/>
            <person name="Vallenet D."/>
            <person name="Carro L."/>
            <person name="Coll P."/>
            <person name="Trujillo M.E."/>
        </authorList>
    </citation>
    <scope>NUCLEOTIDE SEQUENCE [LARGE SCALE GENOMIC DNA]</scope>
    <source>
        <strain evidence="3">Lupac 08</strain>
    </source>
</reference>
<feature type="domain" description="PhnB-like" evidence="1">
    <location>
        <begin position="5"/>
        <end position="130"/>
    </location>
</feature>
<comment type="caution">
    <text evidence="2">The sequence shown here is derived from an EMBL/GenBank/DDBJ whole genome shotgun (WGS) entry which is preliminary data.</text>
</comment>
<organism evidence="2 3">
    <name type="scientific">Micromonospora lupini str. Lupac 08</name>
    <dbReference type="NCBI Taxonomy" id="1150864"/>
    <lineage>
        <taxon>Bacteria</taxon>
        <taxon>Bacillati</taxon>
        <taxon>Actinomycetota</taxon>
        <taxon>Actinomycetes</taxon>
        <taxon>Micromonosporales</taxon>
        <taxon>Micromonosporaceae</taxon>
        <taxon>Micromonospora</taxon>
    </lineage>
</organism>
<keyword evidence="3" id="KW-1185">Reference proteome</keyword>
<keyword evidence="2" id="KW-0489">Methyltransferase</keyword>
<name>I0L0Q7_9ACTN</name>
<dbReference type="AlphaFoldDB" id="I0L0Q7"/>
<dbReference type="OrthoDB" id="9795306at2"/>
<proteinExistence type="predicted"/>
<dbReference type="Proteomes" id="UP000003448">
    <property type="component" value="Unassembled WGS sequence"/>
</dbReference>
<evidence type="ECO:0000313" key="3">
    <source>
        <dbReference type="Proteomes" id="UP000003448"/>
    </source>
</evidence>
<evidence type="ECO:0000313" key="2">
    <source>
        <dbReference type="EMBL" id="CCH17404.1"/>
    </source>
</evidence>
<keyword evidence="2" id="KW-0830">Ubiquinone</keyword>
<dbReference type="PANTHER" id="PTHR33990:SF1">
    <property type="entry name" value="PROTEIN YJDN"/>
    <property type="match status" value="1"/>
</dbReference>
<dbReference type="STRING" id="1150864.MILUP08_42325"/>
<dbReference type="GO" id="GO:0032259">
    <property type="term" value="P:methylation"/>
    <property type="evidence" value="ECO:0007669"/>
    <property type="project" value="UniProtKB-KW"/>
</dbReference>
<dbReference type="InterPro" id="IPR028973">
    <property type="entry name" value="PhnB-like"/>
</dbReference>
<protein>
    <submittedName>
        <fullName evidence="2">3-demethylubiquinone-9 3-methyltransferase</fullName>
    </submittedName>
</protein>
<dbReference type="EMBL" id="CAIE01000017">
    <property type="protein sequence ID" value="CCH17404.1"/>
    <property type="molecule type" value="Genomic_DNA"/>
</dbReference>
<evidence type="ECO:0000259" key="1">
    <source>
        <dbReference type="Pfam" id="PF06983"/>
    </source>
</evidence>
<dbReference type="Pfam" id="PF06983">
    <property type="entry name" value="3-dmu-9_3-mt"/>
    <property type="match status" value="1"/>
</dbReference>
<dbReference type="CDD" id="cd06588">
    <property type="entry name" value="PhnB_like"/>
    <property type="match status" value="1"/>
</dbReference>
<accession>I0L0Q7</accession>
<dbReference type="eggNOG" id="COG2764">
    <property type="taxonomic scope" value="Bacteria"/>
</dbReference>
<gene>
    <name evidence="2" type="ORF">MILUP08_42325</name>
</gene>
<keyword evidence="2" id="KW-0808">Transferase</keyword>
<dbReference type="InterPro" id="IPR029068">
    <property type="entry name" value="Glyas_Bleomycin-R_OHBP_Dase"/>
</dbReference>
<dbReference type="PANTHER" id="PTHR33990">
    <property type="entry name" value="PROTEIN YJDN-RELATED"/>
    <property type="match status" value="1"/>
</dbReference>
<sequence length="138" mass="14504">MTARVSPYLSFDGNAREAMGFYQSVFGGSLQITTFGDLHGPTDAATDSLVAHVVLRGASGIVLMGSDRTPGDHGAGGTQSITLGGDDETELTGYWKRLCADGAVTVPFARSPWGARYGRCTDRFGTDWLVNVASPSTP</sequence>
<dbReference type="RefSeq" id="WP_007458040.1">
    <property type="nucleotide sequence ID" value="NZ_HF570108.1"/>
</dbReference>
<dbReference type="GO" id="GO:0008168">
    <property type="term" value="F:methyltransferase activity"/>
    <property type="evidence" value="ECO:0007669"/>
    <property type="project" value="UniProtKB-KW"/>
</dbReference>
<dbReference type="SUPFAM" id="SSF54593">
    <property type="entry name" value="Glyoxalase/Bleomycin resistance protein/Dihydroxybiphenyl dioxygenase"/>
    <property type="match status" value="1"/>
</dbReference>